<dbReference type="Proteomes" id="UP000218244">
    <property type="component" value="Chromosome"/>
</dbReference>
<gene>
    <name evidence="1" type="ORF">N24_2146</name>
</gene>
<name>A0A169S037_9CORY</name>
<evidence type="ECO:0000313" key="2">
    <source>
        <dbReference type="Proteomes" id="UP000218244"/>
    </source>
</evidence>
<accession>A0A169S037</accession>
<evidence type="ECO:0000313" key="1">
    <source>
        <dbReference type="EMBL" id="BAU96408.1"/>
    </source>
</evidence>
<reference evidence="1 2" key="1">
    <citation type="submission" date="2016-02" db="EMBL/GenBank/DDBJ databases">
        <title>Corynebacterium glutamicum N24 whole genome sequencing project.</title>
        <authorList>
            <person name="Matsutani M."/>
            <person name="Nangtapong N."/>
            <person name="Yakushi T."/>
            <person name="Matsushita K."/>
        </authorList>
    </citation>
    <scope>NUCLEOTIDE SEQUENCE [LARGE SCALE GENOMIC DNA]</scope>
    <source>
        <strain evidence="1 2">N24</strain>
    </source>
</reference>
<dbReference type="AlphaFoldDB" id="A0A169S037"/>
<dbReference type="KEGG" id="csur:N24_2146"/>
<dbReference type="EMBL" id="AP017369">
    <property type="protein sequence ID" value="BAU96408.1"/>
    <property type="molecule type" value="Genomic_DNA"/>
</dbReference>
<keyword evidence="2" id="KW-1185">Reference proteome</keyword>
<proteinExistence type="predicted"/>
<protein>
    <submittedName>
        <fullName evidence="1">Uncharacterized protein</fullName>
    </submittedName>
</protein>
<organism evidence="1 2">
    <name type="scientific">Corynebacterium suranareeae</name>
    <dbReference type="NCBI Taxonomy" id="2506452"/>
    <lineage>
        <taxon>Bacteria</taxon>
        <taxon>Bacillati</taxon>
        <taxon>Actinomycetota</taxon>
        <taxon>Actinomycetes</taxon>
        <taxon>Mycobacteriales</taxon>
        <taxon>Corynebacteriaceae</taxon>
        <taxon>Corynebacterium</taxon>
    </lineage>
</organism>
<sequence>MGLTIAEFIPRDVLALQGLLEGLPLIPNVNPDSQRN</sequence>